<reference evidence="1" key="1">
    <citation type="submission" date="2019-08" db="EMBL/GenBank/DDBJ databases">
        <authorList>
            <person name="Kucharzyk K."/>
            <person name="Murdoch R.W."/>
            <person name="Higgins S."/>
            <person name="Loffler F."/>
        </authorList>
    </citation>
    <scope>NUCLEOTIDE SEQUENCE</scope>
</reference>
<accession>A0A645IW86</accession>
<protein>
    <submittedName>
        <fullName evidence="1">Uncharacterized protein</fullName>
    </submittedName>
</protein>
<dbReference type="EMBL" id="VSSQ01124022">
    <property type="protein sequence ID" value="MPN55132.1"/>
    <property type="molecule type" value="Genomic_DNA"/>
</dbReference>
<comment type="caution">
    <text evidence="1">The sequence shown here is derived from an EMBL/GenBank/DDBJ whole genome shotgun (WGS) entry which is preliminary data.</text>
</comment>
<gene>
    <name evidence="1" type="ORF">SDC9_202811</name>
</gene>
<proteinExistence type="predicted"/>
<evidence type="ECO:0000313" key="1">
    <source>
        <dbReference type="EMBL" id="MPN55132.1"/>
    </source>
</evidence>
<dbReference type="AlphaFoldDB" id="A0A645IW86"/>
<name>A0A645IW86_9ZZZZ</name>
<organism evidence="1">
    <name type="scientific">bioreactor metagenome</name>
    <dbReference type="NCBI Taxonomy" id="1076179"/>
    <lineage>
        <taxon>unclassified sequences</taxon>
        <taxon>metagenomes</taxon>
        <taxon>ecological metagenomes</taxon>
    </lineage>
</organism>
<sequence length="75" mass="8812">MVGAPLYDHFHLVYAHYILNDSYAFLLMLQYRPLLNMELQKSFYITGLPDSLQNIIRVQAKVRHGFCNSYSVFIL</sequence>